<organism evidence="3 4">
    <name type="scientific">Reticulomyxa filosa</name>
    <dbReference type="NCBI Taxonomy" id="46433"/>
    <lineage>
        <taxon>Eukaryota</taxon>
        <taxon>Sar</taxon>
        <taxon>Rhizaria</taxon>
        <taxon>Retaria</taxon>
        <taxon>Foraminifera</taxon>
        <taxon>Monothalamids</taxon>
        <taxon>Reticulomyxidae</taxon>
        <taxon>Reticulomyxa</taxon>
    </lineage>
</organism>
<reference evidence="3 4" key="1">
    <citation type="journal article" date="2013" name="Curr. Biol.">
        <title>The Genome of the Foraminiferan Reticulomyxa filosa.</title>
        <authorList>
            <person name="Glockner G."/>
            <person name="Hulsmann N."/>
            <person name="Schleicher M."/>
            <person name="Noegel A.A."/>
            <person name="Eichinger L."/>
            <person name="Gallinger C."/>
            <person name="Pawlowski J."/>
            <person name="Sierra R."/>
            <person name="Euteneuer U."/>
            <person name="Pillet L."/>
            <person name="Moustafa A."/>
            <person name="Platzer M."/>
            <person name="Groth M."/>
            <person name="Szafranski K."/>
            <person name="Schliwa M."/>
        </authorList>
    </citation>
    <scope>NUCLEOTIDE SEQUENCE [LARGE SCALE GENOMIC DNA]</scope>
</reference>
<feature type="compositionally biased region" description="Low complexity" evidence="1">
    <location>
        <begin position="193"/>
        <end position="267"/>
    </location>
</feature>
<evidence type="ECO:0000313" key="4">
    <source>
        <dbReference type="Proteomes" id="UP000023152"/>
    </source>
</evidence>
<dbReference type="Pfam" id="PF12770">
    <property type="entry name" value="CHAT"/>
    <property type="match status" value="1"/>
</dbReference>
<proteinExistence type="predicted"/>
<evidence type="ECO:0000259" key="2">
    <source>
        <dbReference type="Pfam" id="PF12770"/>
    </source>
</evidence>
<feature type="compositionally biased region" description="Basic and acidic residues" evidence="1">
    <location>
        <begin position="268"/>
        <end position="281"/>
    </location>
</feature>
<feature type="compositionally biased region" description="Basic and acidic residues" evidence="1">
    <location>
        <begin position="75"/>
        <end position="91"/>
    </location>
</feature>
<dbReference type="InterPro" id="IPR027417">
    <property type="entry name" value="P-loop_NTPase"/>
</dbReference>
<dbReference type="Proteomes" id="UP000023152">
    <property type="component" value="Unassembled WGS sequence"/>
</dbReference>
<feature type="region of interest" description="Disordered" evidence="1">
    <location>
        <begin position="75"/>
        <end position="135"/>
    </location>
</feature>
<feature type="compositionally biased region" description="Acidic residues" evidence="1">
    <location>
        <begin position="92"/>
        <end position="104"/>
    </location>
</feature>
<dbReference type="EMBL" id="ASPP01050566">
    <property type="protein sequence ID" value="ETN97181.1"/>
    <property type="molecule type" value="Genomic_DNA"/>
</dbReference>
<dbReference type="SUPFAM" id="SSF52540">
    <property type="entry name" value="P-loop containing nucleoside triphosphate hydrolases"/>
    <property type="match status" value="1"/>
</dbReference>
<dbReference type="InterPro" id="IPR024983">
    <property type="entry name" value="CHAT_dom"/>
</dbReference>
<name>X6L824_RETFI</name>
<evidence type="ECO:0000313" key="3">
    <source>
        <dbReference type="EMBL" id="ETN97181.1"/>
    </source>
</evidence>
<feature type="region of interest" description="Disordered" evidence="1">
    <location>
        <begin position="153"/>
        <end position="282"/>
    </location>
</feature>
<protein>
    <recommendedName>
        <fullName evidence="2">CHAT domain-containing protein</fullName>
    </recommendedName>
</protein>
<dbReference type="OrthoDB" id="69300at2759"/>
<dbReference type="AlphaFoldDB" id="X6L824"/>
<comment type="caution">
    <text evidence="3">The sequence shown here is derived from an EMBL/GenBank/DDBJ whole genome shotgun (WGS) entry which is preliminary data.</text>
</comment>
<accession>X6L824</accession>
<keyword evidence="4" id="KW-1185">Reference proteome</keyword>
<feature type="domain" description="CHAT" evidence="2">
    <location>
        <begin position="334"/>
        <end position="445"/>
    </location>
</feature>
<evidence type="ECO:0000256" key="1">
    <source>
        <dbReference type="SAM" id="MobiDB-lite"/>
    </source>
</evidence>
<sequence length="971" mass="110696">MALPSQALSLALWRLCRTGRFQDAREKTKLLNVVLRLLDEDPSLEREPSYINNKVYPKLLKGRSMVASMLQVDDYNNREGANDKGKDREPSQDSDDELAPDLDLSDNKGQMELEEPTIPRIPSLPPEGFDSMNHFLPRNPTIALLHQSSAGLPPYDPILPDEAPLSSEDPKPEEEEKISDVESISPKKTTDITNKSSSESTNKSSSESTNKSSSEPTNKSSSEPTNKSSSEPTNKSSSESTNKSSSESHIQTQPQSQPQIQSPSSKKTLVEEEKIPSEHSLRGRIPFSERTLNVAVLHSSPLEGESSLDLGLERDKLELVFRRTQRQIGVFFGVLTKQSLMMCIQRGTQILHISGHGPNAQMLQVENGKGGMEDVSSVMIKSALEDSSWKLKLVFVSTCFSEQVASAFVDAGVPHVVAVHSLVQIHDKMAISFAQSFYENLLGQKKWFWKHSKTLKPLQEHEDCCCRHEGHKAECLCPYCQKVRCCSTHHHKGCPGYQQMTCCQPKAPHEHSKKFLLLGNDDHKEKVLHDLPFVEEDEPIPPILHKIPTNFGHGAYDSMMKVLGRQEDVRNLVHLLHPDGFKPQDIVVLCGPKYVGCTTVGQCVAQFFTRPWYTPLFPGGVWWVDLTPLIDSDRLFGFIADRMNVDIDRGRFQKRDDHTNRMVDYPKEIHDRICTEQYEETPSVIQYVDDQDQDRYILFRAHKNQEKRLMTTLDKDIYEKVRSLFKSSLNEFPKEVWKDRKDGSVQTRRIIFKPLDEQTVLAQIKKKCHGPTMFILDHLEYKEDQLRRFLTTLNVLSNEIARVRILLICHSTVHKEIEEFDRLKNQWQIDCRAYRLKSISKTNACQLLRIRTRQLMLDYDFQGLEPPQSTEDLAKYSLFEWLAKAPKLIAMCAKLIDLGVPLCVVIYCVQNTSDKWVSILEPYKGCIEDIGDRNWYTTALSQLPALMGQIEAVKDLWSEHDDIDKADLSHT</sequence>
<gene>
    <name evidence="3" type="ORF">RFI_40350</name>
</gene>